<dbReference type="AlphaFoldDB" id="H8X3H5"/>
<dbReference type="InterPro" id="IPR008253">
    <property type="entry name" value="Marvel"/>
</dbReference>
<comment type="subcellular location">
    <subcellularLocation>
        <location evidence="1">Membrane</location>
        <topology evidence="1">Multi-pass membrane protein</topology>
    </subcellularLocation>
</comment>
<gene>
    <name evidence="7" type="ORF">CORT_0C00700</name>
</gene>
<dbReference type="Proteomes" id="UP000005018">
    <property type="component" value="Chromosome 3"/>
</dbReference>
<dbReference type="KEGG" id="cot:CORT_0C00700"/>
<organism evidence="7 8">
    <name type="scientific">Candida orthopsilosis (strain 90-125)</name>
    <name type="common">Yeast</name>
    <dbReference type="NCBI Taxonomy" id="1136231"/>
    <lineage>
        <taxon>Eukaryota</taxon>
        <taxon>Fungi</taxon>
        <taxon>Dikarya</taxon>
        <taxon>Ascomycota</taxon>
        <taxon>Saccharomycotina</taxon>
        <taxon>Pichiomycetes</taxon>
        <taxon>Debaryomycetaceae</taxon>
        <taxon>Candida/Lodderomyces clade</taxon>
        <taxon>Candida</taxon>
    </lineage>
</organism>
<dbReference type="GeneID" id="14539575"/>
<accession>H8X3H5</accession>
<evidence type="ECO:0000256" key="2">
    <source>
        <dbReference type="ARBA" id="ARBA00022692"/>
    </source>
</evidence>
<dbReference type="GO" id="GO:0016020">
    <property type="term" value="C:membrane"/>
    <property type="evidence" value="ECO:0007669"/>
    <property type="project" value="UniProtKB-SubCell"/>
</dbReference>
<dbReference type="EMBL" id="HE681721">
    <property type="protein sequence ID" value="CCG25448.1"/>
    <property type="molecule type" value="Genomic_DNA"/>
</dbReference>
<dbReference type="OrthoDB" id="2117453at2759"/>
<sequence length="212" mass="23168">MVITKITTSISLRVAEFLFAVAVLGLSSGVLASYNTNIPRVTFNLVVAIFDIIWLAYIALITPKTLAGQTPSAVVFACQIILWIFYLAGWTVIVDEFPKDCNKSFYTRDSKDTCHAYQAILPFSILNYVVLSTELGLFYSYSLVPEIRNFGGKHLLQNTTYYWGTLFNAETTATQCCAGIGTGDVVGKDGGVATPHLDEEAVAGNPVNEVKM</sequence>
<feature type="transmembrane region" description="Helical" evidence="5">
    <location>
        <begin position="73"/>
        <end position="93"/>
    </location>
</feature>
<proteinExistence type="predicted"/>
<evidence type="ECO:0000313" key="7">
    <source>
        <dbReference type="EMBL" id="CCG25448.1"/>
    </source>
</evidence>
<feature type="transmembrane region" description="Helical" evidence="5">
    <location>
        <begin position="42"/>
        <end position="61"/>
    </location>
</feature>
<evidence type="ECO:0000256" key="4">
    <source>
        <dbReference type="ARBA" id="ARBA00023136"/>
    </source>
</evidence>
<name>H8X3H5_CANO9</name>
<keyword evidence="8" id="KW-1185">Reference proteome</keyword>
<keyword evidence="2 5" id="KW-0812">Transmembrane</keyword>
<protein>
    <recommendedName>
        <fullName evidence="6">MARVEL domain-containing protein</fullName>
    </recommendedName>
</protein>
<keyword evidence="4 5" id="KW-0472">Membrane</keyword>
<evidence type="ECO:0000256" key="3">
    <source>
        <dbReference type="ARBA" id="ARBA00022989"/>
    </source>
</evidence>
<evidence type="ECO:0000256" key="5">
    <source>
        <dbReference type="SAM" id="Phobius"/>
    </source>
</evidence>
<evidence type="ECO:0000313" key="8">
    <source>
        <dbReference type="Proteomes" id="UP000005018"/>
    </source>
</evidence>
<dbReference type="Pfam" id="PF01284">
    <property type="entry name" value="MARVEL"/>
    <property type="match status" value="1"/>
</dbReference>
<dbReference type="HOGENOM" id="CLU_089393_0_0_1"/>
<dbReference type="PANTHER" id="PTHR37451:SF1">
    <property type="entry name" value="MARVEL DOMAIN-CONTAINING PROTEIN"/>
    <property type="match status" value="1"/>
</dbReference>
<dbReference type="RefSeq" id="XP_003868352.1">
    <property type="nucleotide sequence ID" value="XM_003868304.1"/>
</dbReference>
<reference evidence="7 8" key="1">
    <citation type="journal article" date="2012" name="PLoS ONE">
        <title>Sequence and analysis of the genome of the pathogenic yeast Candida orthopsilosis.</title>
        <authorList>
            <person name="Riccombeni A."/>
            <person name="Vidanes G."/>
            <person name="Proux-Wera E."/>
            <person name="Wolfe K.H."/>
            <person name="Butler G."/>
        </authorList>
    </citation>
    <scope>NUCLEOTIDE SEQUENCE [LARGE SCALE GENOMIC DNA]</scope>
    <source>
        <strain evidence="7 8">Co 90-125</strain>
    </source>
</reference>
<evidence type="ECO:0000256" key="1">
    <source>
        <dbReference type="ARBA" id="ARBA00004141"/>
    </source>
</evidence>
<dbReference type="PANTHER" id="PTHR37451">
    <property type="entry name" value="MARVEL DOMAIN"/>
    <property type="match status" value="1"/>
</dbReference>
<feature type="domain" description="MARVEL" evidence="6">
    <location>
        <begin position="9"/>
        <end position="130"/>
    </location>
</feature>
<keyword evidence="3 5" id="KW-1133">Transmembrane helix</keyword>
<evidence type="ECO:0000259" key="6">
    <source>
        <dbReference type="Pfam" id="PF01284"/>
    </source>
</evidence>